<comment type="caution">
    <text evidence="5">The sequence shown here is derived from an EMBL/GenBank/DDBJ whole genome shotgun (WGS) entry which is preliminary data.</text>
</comment>
<evidence type="ECO:0000256" key="3">
    <source>
        <dbReference type="ARBA" id="ARBA00023163"/>
    </source>
</evidence>
<dbReference type="SUPFAM" id="SSF46689">
    <property type="entry name" value="Homeodomain-like"/>
    <property type="match status" value="1"/>
</dbReference>
<dbReference type="AlphaFoldDB" id="A0A7X1NHQ8"/>
<keyword evidence="1" id="KW-0805">Transcription regulation</keyword>
<dbReference type="SMART" id="SM00342">
    <property type="entry name" value="HTH_ARAC"/>
    <property type="match status" value="1"/>
</dbReference>
<evidence type="ECO:0000256" key="1">
    <source>
        <dbReference type="ARBA" id="ARBA00023015"/>
    </source>
</evidence>
<dbReference type="Pfam" id="PF12833">
    <property type="entry name" value="HTH_18"/>
    <property type="match status" value="1"/>
</dbReference>
<dbReference type="Proteomes" id="UP000484381">
    <property type="component" value="Unassembled WGS sequence"/>
</dbReference>
<dbReference type="PANTHER" id="PTHR46796:SF14">
    <property type="entry name" value="TRANSCRIPTIONAL REGULATORY PROTEIN"/>
    <property type="match status" value="1"/>
</dbReference>
<sequence>MRPACAAIYAFRISVGAPPFRWLRAYRIERAKHLLRHTQLSLAAIGQECGFADQSHFTRSFF</sequence>
<keyword evidence="6" id="KW-1185">Reference proteome</keyword>
<evidence type="ECO:0000313" key="5">
    <source>
        <dbReference type="EMBL" id="MPW22159.1"/>
    </source>
</evidence>
<dbReference type="EMBL" id="WHNP01000058">
    <property type="protein sequence ID" value="MPW22159.1"/>
    <property type="molecule type" value="Genomic_DNA"/>
</dbReference>
<keyword evidence="2" id="KW-0238">DNA-binding</keyword>
<dbReference type="InterPro" id="IPR018060">
    <property type="entry name" value="HTH_AraC"/>
</dbReference>
<reference evidence="5 6" key="1">
    <citation type="submission" date="2019-10" db="EMBL/GenBank/DDBJ databases">
        <title>Paraburkholderia sp. isolated from nodules of Mimosa pudica from Brazilian Atlantic Forest soils.</title>
        <authorList>
            <person name="Paulitsch F."/>
            <person name="Hungria M."/>
            <person name="Dall'Agnol R."/>
        </authorList>
    </citation>
    <scope>NUCLEOTIDE SEQUENCE [LARGE SCALE GENOMIC DNA]</scope>
    <source>
        <strain evidence="5 6">CNPSo 3157</strain>
    </source>
</reference>
<gene>
    <name evidence="5" type="ORF">GCT13_36335</name>
</gene>
<dbReference type="PROSITE" id="PS01124">
    <property type="entry name" value="HTH_ARAC_FAMILY_2"/>
    <property type="match status" value="1"/>
</dbReference>
<accession>A0A7X1NHQ8</accession>
<evidence type="ECO:0000256" key="2">
    <source>
        <dbReference type="ARBA" id="ARBA00023125"/>
    </source>
</evidence>
<name>A0A7X1NHQ8_9BURK</name>
<protein>
    <submittedName>
        <fullName evidence="5">Helix-turn-helix domain-containing protein</fullName>
    </submittedName>
</protein>
<dbReference type="GO" id="GO:0043565">
    <property type="term" value="F:sequence-specific DNA binding"/>
    <property type="evidence" value="ECO:0007669"/>
    <property type="project" value="InterPro"/>
</dbReference>
<feature type="domain" description="HTH araC/xylS-type" evidence="4">
    <location>
        <begin position="11"/>
        <end position="62"/>
    </location>
</feature>
<dbReference type="GO" id="GO:0003700">
    <property type="term" value="F:DNA-binding transcription factor activity"/>
    <property type="evidence" value="ECO:0007669"/>
    <property type="project" value="InterPro"/>
</dbReference>
<dbReference type="InterPro" id="IPR009057">
    <property type="entry name" value="Homeodomain-like_sf"/>
</dbReference>
<dbReference type="Gene3D" id="1.10.10.60">
    <property type="entry name" value="Homeodomain-like"/>
    <property type="match status" value="1"/>
</dbReference>
<keyword evidence="3" id="KW-0804">Transcription</keyword>
<dbReference type="PANTHER" id="PTHR46796">
    <property type="entry name" value="HTH-TYPE TRANSCRIPTIONAL ACTIVATOR RHAS-RELATED"/>
    <property type="match status" value="1"/>
</dbReference>
<proteinExistence type="predicted"/>
<organism evidence="5 6">
    <name type="scientific">Paraburkholderia franconis</name>
    <dbReference type="NCBI Taxonomy" id="2654983"/>
    <lineage>
        <taxon>Bacteria</taxon>
        <taxon>Pseudomonadati</taxon>
        <taxon>Pseudomonadota</taxon>
        <taxon>Betaproteobacteria</taxon>
        <taxon>Burkholderiales</taxon>
        <taxon>Burkholderiaceae</taxon>
        <taxon>Paraburkholderia</taxon>
    </lineage>
</organism>
<evidence type="ECO:0000313" key="6">
    <source>
        <dbReference type="Proteomes" id="UP000484381"/>
    </source>
</evidence>
<evidence type="ECO:0000259" key="4">
    <source>
        <dbReference type="PROSITE" id="PS01124"/>
    </source>
</evidence>
<dbReference type="InterPro" id="IPR050204">
    <property type="entry name" value="AraC_XylS_family_regulators"/>
</dbReference>